<dbReference type="SUPFAM" id="SSF47370">
    <property type="entry name" value="Bromodomain"/>
    <property type="match status" value="1"/>
</dbReference>
<evidence type="ECO:0000256" key="1">
    <source>
        <dbReference type="ARBA" id="ARBA00023117"/>
    </source>
</evidence>
<comment type="caution">
    <text evidence="3">The sequence shown here is derived from an EMBL/GenBank/DDBJ whole genome shotgun (WGS) entry which is preliminary data.</text>
</comment>
<feature type="region of interest" description="Disordered" evidence="2">
    <location>
        <begin position="256"/>
        <end position="423"/>
    </location>
</feature>
<keyword evidence="4" id="KW-1185">Reference proteome</keyword>
<dbReference type="EMBL" id="JBFCZG010000001">
    <property type="protein sequence ID" value="KAL3428513.1"/>
    <property type="molecule type" value="Genomic_DNA"/>
</dbReference>
<gene>
    <name evidence="3" type="ORF">PVAG01_02022</name>
</gene>
<feature type="compositionally biased region" description="Polar residues" evidence="2">
    <location>
        <begin position="337"/>
        <end position="346"/>
    </location>
</feature>
<proteinExistence type="predicted"/>
<feature type="compositionally biased region" description="Polar residues" evidence="2">
    <location>
        <begin position="303"/>
        <end position="312"/>
    </location>
</feature>
<feature type="region of interest" description="Disordered" evidence="2">
    <location>
        <begin position="200"/>
        <end position="219"/>
    </location>
</feature>
<feature type="compositionally biased region" description="Polar residues" evidence="2">
    <location>
        <begin position="277"/>
        <end position="291"/>
    </location>
</feature>
<dbReference type="Gene3D" id="1.20.920.10">
    <property type="entry name" value="Bromodomain-like"/>
    <property type="match status" value="1"/>
</dbReference>
<dbReference type="Proteomes" id="UP001629113">
    <property type="component" value="Unassembled WGS sequence"/>
</dbReference>
<evidence type="ECO:0000256" key="2">
    <source>
        <dbReference type="SAM" id="MobiDB-lite"/>
    </source>
</evidence>
<dbReference type="InterPro" id="IPR011333">
    <property type="entry name" value="SKP1/BTB/POZ_sf"/>
</dbReference>
<protein>
    <submittedName>
        <fullName evidence="3">Transcription regulator</fullName>
    </submittedName>
</protein>
<reference evidence="3 4" key="1">
    <citation type="submission" date="2024-06" db="EMBL/GenBank/DDBJ databases">
        <title>Complete genome of Phlyctema vagabunda strain 19-DSS-EL-015.</title>
        <authorList>
            <person name="Fiorenzani C."/>
        </authorList>
    </citation>
    <scope>NUCLEOTIDE SEQUENCE [LARGE SCALE GENOMIC DNA]</scope>
    <source>
        <strain evidence="3 4">19-DSS-EL-015</strain>
    </source>
</reference>
<organism evidence="3 4">
    <name type="scientific">Phlyctema vagabunda</name>
    <dbReference type="NCBI Taxonomy" id="108571"/>
    <lineage>
        <taxon>Eukaryota</taxon>
        <taxon>Fungi</taxon>
        <taxon>Dikarya</taxon>
        <taxon>Ascomycota</taxon>
        <taxon>Pezizomycotina</taxon>
        <taxon>Leotiomycetes</taxon>
        <taxon>Helotiales</taxon>
        <taxon>Dermateaceae</taxon>
        <taxon>Phlyctema</taxon>
    </lineage>
</organism>
<evidence type="ECO:0000313" key="3">
    <source>
        <dbReference type="EMBL" id="KAL3428513.1"/>
    </source>
</evidence>
<evidence type="ECO:0000313" key="4">
    <source>
        <dbReference type="Proteomes" id="UP001629113"/>
    </source>
</evidence>
<dbReference type="InterPro" id="IPR036427">
    <property type="entry name" value="Bromodomain-like_sf"/>
</dbReference>
<keyword evidence="1" id="KW-0103">Bromodomain</keyword>
<feature type="compositionally biased region" description="Polar residues" evidence="2">
    <location>
        <begin position="319"/>
        <end position="329"/>
    </location>
</feature>
<feature type="compositionally biased region" description="Basic and acidic residues" evidence="2">
    <location>
        <begin position="395"/>
        <end position="406"/>
    </location>
</feature>
<dbReference type="Gene3D" id="3.30.710.10">
    <property type="entry name" value="Potassium Channel Kv1.1, Chain A"/>
    <property type="match status" value="1"/>
</dbReference>
<accession>A0ABR4PZ61</accession>
<sequence length="643" mass="72724">MTEQFFSSAVSRVDWHQPQTDFYTFLVGDDKDRFHIQASILSAHSDFFGLQCQLRNKSTAKGLEPKIFTLPGISKEDFGCFQSYLFTGQFNHEIEDTTWINMYGIWVIGVEFEHVNLCTAVFQSMSKRAERYRTRPPIDILVRIFKSTENHFRFRRLFLTLMIGHESWLSCREFATDSETMQELSNALYSSRKIRAASRATSQSSSIGSQSPQTVPVASPFAPVRKSSMPLIFNKKTVVSQGLGPVYVDETKLVKKQKLSDQPSTPTANGHKRNQDRSGSTITLLNSGESASEQKKPRLILRSSPTPNGINRNQDRSRSSLPLPNSGDSVSEEKKTQSIPTSNNFNQRKDRSGSSSPLPNSGDKVSEKLKTQSIPTSKGTDERKQRSNSSLPLTKFDESVSEEKEAQSIPTQNGLTQEKDGSASALELASIDGPALANEQNQSALMSTPNPQVNGRNTKIIVNSNMPSDLQHNDEEDETLASRLQALETTSKRMHVPIDKQYLPNQMVTKLMNEIPKPRFLDHRAVVGFQGEPEKIGYCKEVMTMINSDDSWWEKVTGHFVWATGSRKAGPFGFGDILKPISLQEITIRLFTGVYKTSDHFEEELRHVFQHFRELYDVTDERRHKIEILEEAFDRQWICESEN</sequence>
<name>A0ABR4PZ61_9HELO</name>
<feature type="compositionally biased region" description="Low complexity" evidence="2">
    <location>
        <begin position="200"/>
        <end position="213"/>
    </location>
</feature>
<dbReference type="CDD" id="cd18186">
    <property type="entry name" value="BTB_POZ_ZBTB_KLHL-like"/>
    <property type="match status" value="1"/>
</dbReference>